<keyword evidence="13" id="KW-0597">Phosphoprotein</keyword>
<keyword evidence="14" id="KW-0391">Immunity</keyword>
<proteinExistence type="inferred from homology"/>
<evidence type="ECO:0000256" key="36">
    <source>
        <dbReference type="ARBA" id="ARBA00077665"/>
    </source>
</evidence>
<dbReference type="GO" id="GO:0006096">
    <property type="term" value="P:glycolytic process"/>
    <property type="evidence" value="ECO:0007669"/>
    <property type="project" value="UniProtKB-UniPathway"/>
</dbReference>
<comment type="catalytic activity">
    <reaction evidence="31">
        <text>D-glyceraldehyde 3-phosphate + phosphate + NAD(+) = (2R)-3-phospho-glyceroyl phosphate + NADH + H(+)</text>
        <dbReference type="Rhea" id="RHEA:10300"/>
        <dbReference type="ChEBI" id="CHEBI:15378"/>
        <dbReference type="ChEBI" id="CHEBI:43474"/>
        <dbReference type="ChEBI" id="CHEBI:57540"/>
        <dbReference type="ChEBI" id="CHEBI:57604"/>
        <dbReference type="ChEBI" id="CHEBI:57945"/>
        <dbReference type="ChEBI" id="CHEBI:59776"/>
        <dbReference type="EC" id="1.2.1.12"/>
    </reaction>
</comment>
<dbReference type="InterPro" id="IPR020829">
    <property type="entry name" value="GlycerAld_3-P_DH_cat"/>
</dbReference>
<dbReference type="InterPro" id="IPR020828">
    <property type="entry name" value="GlycerAld_3-P_DH_NAD(P)-bd"/>
</dbReference>
<dbReference type="SUPFAM" id="SSF55347">
    <property type="entry name" value="Glyceraldehyde-3-phosphate dehydrogenase-like, C-terminal domain"/>
    <property type="match status" value="1"/>
</dbReference>
<evidence type="ECO:0000256" key="32">
    <source>
        <dbReference type="ARBA" id="ARBA00048005"/>
    </source>
</evidence>
<keyword evidence="12" id="KW-0963">Cytoplasm</keyword>
<evidence type="ECO:0000256" key="21">
    <source>
        <dbReference type="ARBA" id="ARBA00022845"/>
    </source>
</evidence>
<evidence type="ECO:0000256" key="2">
    <source>
        <dbReference type="ARBA" id="ARBA00004245"/>
    </source>
</evidence>
<evidence type="ECO:0000256" key="4">
    <source>
        <dbReference type="ARBA" id="ARBA00004514"/>
    </source>
</evidence>
<evidence type="ECO:0000256" key="25">
    <source>
        <dbReference type="ARBA" id="ARBA00023152"/>
    </source>
</evidence>
<evidence type="ECO:0000256" key="3">
    <source>
        <dbReference type="ARBA" id="ARBA00004286"/>
    </source>
</evidence>
<feature type="region of interest" description="Disordered" evidence="40">
    <location>
        <begin position="1298"/>
        <end position="1399"/>
    </location>
</feature>
<evidence type="ECO:0000256" key="40">
    <source>
        <dbReference type="SAM" id="MobiDB-lite"/>
    </source>
</evidence>
<evidence type="ECO:0000256" key="31">
    <source>
        <dbReference type="ARBA" id="ARBA00047698"/>
    </source>
</evidence>
<protein>
    <recommendedName>
        <fullName evidence="9">Condensin complex subunit 1</fullName>
        <ecNumber evidence="8">1.2.1.12</ecNumber>
    </recommendedName>
    <alternativeName>
        <fullName evidence="38">Chromosome condensation-related SMC-associated protein 1</fullName>
    </alternativeName>
    <alternativeName>
        <fullName evidence="37">Chromosome-associated protein D2</fullName>
    </alternativeName>
    <alternativeName>
        <fullName evidence="10">Glyceraldehyde-3-phosphate dehydrogenase</fullName>
    </alternativeName>
    <alternativeName>
        <fullName evidence="35">Non-SMC condensin I complex subunit D2</fullName>
    </alternativeName>
    <alternativeName>
        <fullName evidence="29">Peptidyl-cysteine S-nitrosylase GAPDH</fullName>
    </alternativeName>
    <alternativeName>
        <fullName evidence="36">XCAP-D2 homolog</fullName>
    </alternativeName>
</protein>
<feature type="domain" description="Glyceraldehyde 3-phosphate dehydrogenase NAD(P) binding" evidence="41">
    <location>
        <begin position="1407"/>
        <end position="1555"/>
    </location>
</feature>
<keyword evidence="20" id="KW-0702">S-nitrosylation</keyword>
<dbReference type="FunFam" id="3.30.360.10:FF:000001">
    <property type="entry name" value="Glyceraldehyde-3-phosphate dehydrogenase"/>
    <property type="match status" value="1"/>
</dbReference>
<dbReference type="FunFam" id="1.25.10.10:FF:000695">
    <property type="entry name" value="Condensin complex subunit 1"/>
    <property type="match status" value="1"/>
</dbReference>
<name>A0A8J6H1Y8_MICOH</name>
<keyword evidence="14" id="KW-0399">Innate immunity</keyword>
<gene>
    <name evidence="42" type="ORF">LTLLF_102785</name>
</gene>
<evidence type="ECO:0000256" key="9">
    <source>
        <dbReference type="ARBA" id="ARBA00016064"/>
    </source>
</evidence>
<evidence type="ECO:0000313" key="42">
    <source>
        <dbReference type="EMBL" id="KAH0521255.1"/>
    </source>
</evidence>
<evidence type="ECO:0000256" key="28">
    <source>
        <dbReference type="ARBA" id="ARBA00023306"/>
    </source>
</evidence>
<dbReference type="GO" id="GO:0005856">
    <property type="term" value="C:cytoskeleton"/>
    <property type="evidence" value="ECO:0007669"/>
    <property type="project" value="UniProtKB-SubCell"/>
</dbReference>
<evidence type="ECO:0000256" key="22">
    <source>
        <dbReference type="ARBA" id="ARBA00023002"/>
    </source>
</evidence>
<comment type="catalytic activity">
    <reaction evidence="32">
        <text>S-nitroso-L-cysteinyl-[GAPDH] + L-cysteinyl-[protein] = L-cysteinyl-[GAPDH] + S-nitroso-L-cysteinyl-[protein]</text>
        <dbReference type="Rhea" id="RHEA:66684"/>
        <dbReference type="Rhea" id="RHEA-COMP:10131"/>
        <dbReference type="Rhea" id="RHEA-COMP:17089"/>
        <dbReference type="Rhea" id="RHEA-COMP:17090"/>
        <dbReference type="Rhea" id="RHEA-COMP:17091"/>
        <dbReference type="ChEBI" id="CHEBI:29950"/>
        <dbReference type="ChEBI" id="CHEBI:149494"/>
    </reaction>
    <physiologicalReaction direction="left-to-right" evidence="32">
        <dbReference type="Rhea" id="RHEA:66685"/>
    </physiologicalReaction>
</comment>
<dbReference type="InterPro" id="IPR026971">
    <property type="entry name" value="CND1/NCAPD3"/>
</dbReference>
<dbReference type="Gene3D" id="3.30.360.10">
    <property type="entry name" value="Dihydrodipicolinate Reductase, domain 2"/>
    <property type="match status" value="1"/>
</dbReference>
<dbReference type="GO" id="GO:0006417">
    <property type="term" value="P:regulation of translation"/>
    <property type="evidence" value="ECO:0007669"/>
    <property type="project" value="UniProtKB-KW"/>
</dbReference>
<evidence type="ECO:0000256" key="16">
    <source>
        <dbReference type="ARBA" id="ARBA00022679"/>
    </source>
</evidence>
<keyword evidence="16" id="KW-0808">Transferase</keyword>
<dbReference type="InterPro" id="IPR016024">
    <property type="entry name" value="ARM-type_fold"/>
</dbReference>
<keyword evidence="21" id="KW-0810">Translation regulation</keyword>
<keyword evidence="15" id="KW-0132">Cell division</keyword>
<dbReference type="Gene3D" id="1.25.10.10">
    <property type="entry name" value="Leucine-rich Repeat Variant"/>
    <property type="match status" value="2"/>
</dbReference>
<dbReference type="EMBL" id="JAATJU010000200">
    <property type="protein sequence ID" value="KAH0521255.1"/>
    <property type="molecule type" value="Genomic_DNA"/>
</dbReference>
<dbReference type="FunFam" id="3.40.50.720:FF:001161">
    <property type="entry name" value="Glyceraldehyde-3-phosphate dehydrogenase"/>
    <property type="match status" value="1"/>
</dbReference>
<dbReference type="InterPro" id="IPR020830">
    <property type="entry name" value="GlycerAld_3-P_DH_AS"/>
</dbReference>
<dbReference type="CDD" id="cd18126">
    <property type="entry name" value="GAPDH_I_C"/>
    <property type="match status" value="1"/>
</dbReference>
<dbReference type="InterPro" id="IPR036291">
    <property type="entry name" value="NAD(P)-bd_dom_sf"/>
</dbReference>
<feature type="region of interest" description="Disordered" evidence="40">
    <location>
        <begin position="947"/>
        <end position="976"/>
    </location>
</feature>
<evidence type="ECO:0000256" key="39">
    <source>
        <dbReference type="RuleBase" id="RU000397"/>
    </source>
</evidence>
<feature type="compositionally biased region" description="Polar residues" evidence="40">
    <location>
        <begin position="588"/>
        <end position="598"/>
    </location>
</feature>
<evidence type="ECO:0000256" key="23">
    <source>
        <dbReference type="ARBA" id="ARBA00023027"/>
    </source>
</evidence>
<dbReference type="Proteomes" id="UP000710432">
    <property type="component" value="Unassembled WGS sequence"/>
</dbReference>
<dbReference type="GO" id="GO:0006915">
    <property type="term" value="P:apoptotic process"/>
    <property type="evidence" value="ECO:0007669"/>
    <property type="project" value="UniProtKB-KW"/>
</dbReference>
<evidence type="ECO:0000256" key="33">
    <source>
        <dbReference type="ARBA" id="ARBA00053151"/>
    </source>
</evidence>
<comment type="subunit">
    <text evidence="34">Component of the condensin complex, which contains the SMC2 and SMC4 heterodimer, and three non SMC subunits that probably regulate the complex: NCAPH/BRRN1, NCAPD2/CAPD2 and NCAPG. Interacts with histones H1 and H3.</text>
</comment>
<keyword evidence="27" id="KW-0539">Nucleus</keyword>
<comment type="caution">
    <text evidence="42">The sequence shown here is derived from an EMBL/GenBank/DDBJ whole genome shotgun (WGS) entry which is preliminary data.</text>
</comment>
<dbReference type="GO" id="GO:0005829">
    <property type="term" value="C:cytosol"/>
    <property type="evidence" value="ECO:0007669"/>
    <property type="project" value="UniProtKB-SubCell"/>
</dbReference>
<comment type="pathway">
    <text evidence="5">Carbohydrate degradation; glycolysis; pyruvate from D-glyceraldehyde 3-phosphate: step 1/5.</text>
</comment>
<dbReference type="InterPro" id="IPR006424">
    <property type="entry name" value="Glyceraldehyde-3-P_DH_1"/>
</dbReference>
<dbReference type="GO" id="GO:0051301">
    <property type="term" value="P:cell division"/>
    <property type="evidence" value="ECO:0007669"/>
    <property type="project" value="UniProtKB-KW"/>
</dbReference>
<sequence length="1738" mass="192976">MSPQNFEFHLPLAPEELLKIRGVNQYVVQEVLPIKQLPSQLRAFQSAFRAQGPLAMLEHFDTVYSILHHFRSIDPGLKEDTLEFLIKGVCGSGVVSCHSQELPSILDDATLSVSDRTAHLNTLKMNCYALIRLLESFENMTSQTSLINLDVGGRGKKARAKAALGFDWEEERQPVLQLLTQLLQLDIRHLWNHSVIEEEFVSLVTGCCYRLLENPTISHQKNRPTREAIAHLLGVALVRYNHMFSATVKITQMLQHFEHLPSVLVAAVSLWATDYGMKSIVGEIVREIGQKCPQELSRDTAGTKSFAAFLTELAERIPAVLMSSMCILLDHLDEENYVMRNAVLAAMAEMVLQVLKGDQLEETARETRDQFLDILQAHVHDVNSFVRSRVLQLFTRIVQQKVLPLNRFQAVVALAVGRLADKSVLVCKNAIQLLASFLANNPFSCKLSDADLAGPLQKEIQKLQDMRAQRRPAAAPAALDPEEEWEAMLPELKSTLQQLLKLPQEEEDEQITGTETVEEVKTRIRQLLAKASYKQAIILTREATSHFQESQPFSHTDLEENSFLNLLGVIFKGSAAPTQESHGDSVPVLTNSKDTPSASEPEGPQRDDELVKQEMLVQYLRDAYSFSQKVTEAISIISKMMYENTSTVVQEVIEFFVMVFQFGVPQALFGVRRMLPLIWSKEPGVRDAVLNAYRQLYLNPKRDSARATAQALIQNLSLLLVDASVGTIQCLEEILCEFVQKGEIKPAVTQLLWERATEKVPCSPLERCSSVMLLGMMARGKPEIVGSNLDTLVKVGLEEKFPQDYRLAQQVCLAIANISDRRKPSLGERQPPFRLPREHKLFERLGEMVTKGFAHPDPLWIPFKEVAVTLTYQLAESPEVICAQMLQGCAKQALEKLEKNTTEEDPKDSAPMLPTFLLMNLLSLAGDVALQQLVHLEHAVSGELGRRRVLQEEQEHKTKDPKEKSTSSEKTMEEEMGLVGATADDTETELIRGICEKELLDGSQVLAAFVPLLLKVCNNPGLYSNPDLCAAASLALGKFCMISAPFCDSQLRLLFTMLEKSSLPTVRSNLMVATGDLAIRFPNLVDPWTPHLYARLRDPAQQVRRTAGLVMTHLILKDMVKVKGQVSEMAVLLIDPVPHIAALAKNFFNELSHKGNAIYNLLPDIISRLSDPEGGVEEEPFHTIMKQLLSYITKDKQTESLVEKLCQRFRTARTERQYRDLAYCVSQLPLTERGLHKMLDNFDCFGDKLSDDSVFTAFLSVVGKLRRWAKPEGKSTIDEFEQKLRACHTRGMDGVEELEAGQGGSQRALSAKKPSAVSRRRPLASVDSDNDFVTPKPRRTNHPRTNTQQRKSTKKTRVTFSSDEASEDVPGENRGVGPKRPGTVGNREGGARCPRLGAQPRSRDTMVKVGVNGFGRIGRLVTRAAFTSAKVDIVAINDPFIDLNYMVYMFQYDSTHGKFKGTVKAENGKLVINGKAITIFQERDPANIKWGDAGAEYVVESTGVFTTMEKAGAHLKGGAKRVIISAPSADAPMFVMGVNHDKYDNSLKIVSNASCTTNCLAPLAKVIHDNFGIVEGLMTTVHAITATQKTVDGPSGKLWRDGRGAAQNIIPASTGAAKAVGKVIPELNGKLTGMAFRVPTPNVSVVDLTCRLEKTAKYDDIKKVVKQASEGPLKGILGYTEDQVVSCDFNSDSHSSTFDAGAGIALNDNFVKLISWYDNEFGYSNRVVDLMAYMASKE</sequence>
<dbReference type="Pfam" id="PF12922">
    <property type="entry name" value="Cnd1_N"/>
    <property type="match status" value="1"/>
</dbReference>
<dbReference type="InterPro" id="IPR024324">
    <property type="entry name" value="Condensin_cplx_su1_N"/>
</dbReference>
<evidence type="ECO:0000256" key="34">
    <source>
        <dbReference type="ARBA" id="ARBA00064826"/>
    </source>
</evidence>
<keyword evidence="11" id="KW-0158">Chromosome</keyword>
<dbReference type="NCBIfam" id="TIGR01534">
    <property type="entry name" value="GAPDH-I"/>
    <property type="match status" value="1"/>
</dbReference>
<feature type="compositionally biased region" description="Basic and acidic residues" evidence="40">
    <location>
        <begin position="947"/>
        <end position="973"/>
    </location>
</feature>
<dbReference type="PROSITE" id="PS00071">
    <property type="entry name" value="GAPDH"/>
    <property type="match status" value="1"/>
</dbReference>
<dbReference type="GO" id="GO:0006006">
    <property type="term" value="P:glucose metabolic process"/>
    <property type="evidence" value="ECO:0007669"/>
    <property type="project" value="InterPro"/>
</dbReference>
<evidence type="ECO:0000256" key="12">
    <source>
        <dbReference type="ARBA" id="ARBA00022490"/>
    </source>
</evidence>
<evidence type="ECO:0000259" key="41">
    <source>
        <dbReference type="SMART" id="SM00846"/>
    </source>
</evidence>
<accession>A0A8J6H1Y8</accession>
<dbReference type="GO" id="GO:0004365">
    <property type="term" value="F:glyceraldehyde-3-phosphate dehydrogenase (NAD+) (phosphorylating) activity"/>
    <property type="evidence" value="ECO:0007669"/>
    <property type="project" value="UniProtKB-EC"/>
</dbReference>
<keyword evidence="24" id="KW-0226">DNA condensation</keyword>
<comment type="subcellular location">
    <subcellularLocation>
        <location evidence="3">Chromosome</location>
    </subcellularLocation>
    <subcellularLocation>
        <location evidence="2">Cytoplasm</location>
        <location evidence="2">Cytoskeleton</location>
    </subcellularLocation>
    <subcellularLocation>
        <location evidence="4">Cytoplasm</location>
        <location evidence="4">Cytosol</location>
    </subcellularLocation>
    <subcellularLocation>
        <location evidence="1">Nucleus</location>
    </subcellularLocation>
</comment>
<keyword evidence="26" id="KW-0206">Cytoskeleton</keyword>
<keyword evidence="22" id="KW-0560">Oxidoreductase</keyword>
<keyword evidence="19" id="KW-0498">Mitosis</keyword>
<dbReference type="PANTHER" id="PTHR14222:SF2">
    <property type="entry name" value="CONDENSIN COMPLEX SUBUNIT 1"/>
    <property type="match status" value="1"/>
</dbReference>
<dbReference type="Gene3D" id="3.40.50.720">
    <property type="entry name" value="NAD(P)-binding Rossmann-like Domain"/>
    <property type="match status" value="1"/>
</dbReference>
<evidence type="ECO:0000256" key="30">
    <source>
        <dbReference type="ARBA" id="ARBA00046997"/>
    </source>
</evidence>
<keyword evidence="18" id="KW-0013">ADP-ribosylation</keyword>
<dbReference type="GO" id="GO:0042393">
    <property type="term" value="F:histone binding"/>
    <property type="evidence" value="ECO:0007669"/>
    <property type="project" value="TreeGrafter"/>
</dbReference>
<dbReference type="GO" id="GO:0000796">
    <property type="term" value="C:condensin complex"/>
    <property type="evidence" value="ECO:0007669"/>
    <property type="project" value="TreeGrafter"/>
</dbReference>
<dbReference type="Pfam" id="PF00044">
    <property type="entry name" value="Gp_dh_N"/>
    <property type="match status" value="1"/>
</dbReference>
<evidence type="ECO:0000256" key="35">
    <source>
        <dbReference type="ARBA" id="ARBA00075131"/>
    </source>
</evidence>
<comment type="similarity">
    <text evidence="6 39">Belongs to the glyceraldehyde-3-phosphate dehydrogenase family.</text>
</comment>
<feature type="region of interest" description="Disordered" evidence="40">
    <location>
        <begin position="577"/>
        <end position="608"/>
    </location>
</feature>
<evidence type="ECO:0000256" key="38">
    <source>
        <dbReference type="ARBA" id="ARBA00081485"/>
    </source>
</evidence>
<dbReference type="GO" id="GO:0051287">
    <property type="term" value="F:NAD binding"/>
    <property type="evidence" value="ECO:0007669"/>
    <property type="project" value="InterPro"/>
</dbReference>
<evidence type="ECO:0000256" key="10">
    <source>
        <dbReference type="ARBA" id="ARBA00021022"/>
    </source>
</evidence>
<dbReference type="UniPathway" id="UPA00109">
    <property type="reaction ID" value="UER00184"/>
</dbReference>
<evidence type="ECO:0000256" key="13">
    <source>
        <dbReference type="ARBA" id="ARBA00022553"/>
    </source>
</evidence>
<dbReference type="EC" id="1.2.1.12" evidence="8"/>
<dbReference type="GO" id="GO:0005634">
    <property type="term" value="C:nucleus"/>
    <property type="evidence" value="ECO:0007669"/>
    <property type="project" value="UniProtKB-SubCell"/>
</dbReference>
<dbReference type="GO" id="GO:0000779">
    <property type="term" value="C:condensed chromosome, centromeric region"/>
    <property type="evidence" value="ECO:0007669"/>
    <property type="project" value="TreeGrafter"/>
</dbReference>
<dbReference type="InterPro" id="IPR011989">
    <property type="entry name" value="ARM-like"/>
</dbReference>
<evidence type="ECO:0000256" key="1">
    <source>
        <dbReference type="ARBA" id="ARBA00004123"/>
    </source>
</evidence>
<dbReference type="PRINTS" id="PR00078">
    <property type="entry name" value="G3PDHDRGNASE"/>
</dbReference>
<evidence type="ECO:0000256" key="5">
    <source>
        <dbReference type="ARBA" id="ARBA00004869"/>
    </source>
</evidence>
<evidence type="ECO:0000256" key="20">
    <source>
        <dbReference type="ARBA" id="ARBA00022799"/>
    </source>
</evidence>
<evidence type="ECO:0000256" key="26">
    <source>
        <dbReference type="ARBA" id="ARBA00023212"/>
    </source>
</evidence>
<dbReference type="PANTHER" id="PTHR14222">
    <property type="entry name" value="CONDENSIN"/>
    <property type="match status" value="1"/>
</dbReference>
<evidence type="ECO:0000256" key="24">
    <source>
        <dbReference type="ARBA" id="ARBA00023067"/>
    </source>
</evidence>
<comment type="function">
    <text evidence="33">Regulatory subunit of the condensin complex, a complex required for conversion of interphase chromatin into mitotic-like condense chromosomes. The condensin complex probably introduces positive supercoils into relaxed DNA in the presence of type I topoisomerases and converts nicked DNA into positive knotted forms in the presence of type II topoisomerases. May target the condensin complex to DNA via its C-terminal domain. May promote the resolution of double-strand DNA catenanes (intertwines) between sister chromatids. Condensin-mediated compaction likely increases tension in catenated sister chromatids, providing directionality for type II topoisomerase-mediated strand exchanges toward chromatid decatenation. Required for decatenation of non-centromeric ultrafine DNA bridges during anaphase. Early in neurogenesis, may play an essential role to ensure accurate mitotic chromosome condensation in neuron stem cells, ultimately affecting neuron pool and cortex size.</text>
</comment>
<dbReference type="SUPFAM" id="SSF51735">
    <property type="entry name" value="NAD(P)-binding Rossmann-fold domains"/>
    <property type="match status" value="1"/>
</dbReference>
<dbReference type="SMART" id="SM00846">
    <property type="entry name" value="Gp_dh_N"/>
    <property type="match status" value="1"/>
</dbReference>
<dbReference type="Pfam" id="PF12717">
    <property type="entry name" value="Cnd1"/>
    <property type="match status" value="1"/>
</dbReference>
<evidence type="ECO:0000256" key="7">
    <source>
        <dbReference type="ARBA" id="ARBA00009606"/>
    </source>
</evidence>
<evidence type="ECO:0000256" key="14">
    <source>
        <dbReference type="ARBA" id="ARBA00022588"/>
    </source>
</evidence>
<dbReference type="CDD" id="cd05214">
    <property type="entry name" value="GAPDH_I_N"/>
    <property type="match status" value="1"/>
</dbReference>
<evidence type="ECO:0000256" key="8">
    <source>
        <dbReference type="ARBA" id="ARBA00013119"/>
    </source>
</evidence>
<evidence type="ECO:0000256" key="11">
    <source>
        <dbReference type="ARBA" id="ARBA00022454"/>
    </source>
</evidence>
<keyword evidence="28" id="KW-0131">Cell cycle</keyword>
<comment type="subunit">
    <text evidence="30">Homotetramer. Interacts with TPPP; the interaction is direct. Interacts (when S-nitrosylated) with SIAH1; leading to nuclear translocation. Interacts with RILPL1/GOSPEL, leading to prevent the interaction between GAPDH and SIAH1 and prevent nuclear translocation. Interacts with CHP1; the interaction increases the binding of CHP1 with microtubules. Associates with microtubules. Interacts with EIF1AD, USP25, PRKCI and WARS1. Interacts with phosphorylated RPL13A; inhibited by oxidatively-modified low-densitity lipoprotein (LDL(ox)). Component of the GAIT complex. Interacts with FKBP6; leading to inhibit GAPDH catalytic activity. Interacts with TRAF2, promoting TRAF2 ubiquitination. Interacts with TRAF3, promoting TRAF3 ubiquitination.</text>
</comment>
<evidence type="ECO:0000313" key="43">
    <source>
        <dbReference type="Proteomes" id="UP000710432"/>
    </source>
</evidence>
<dbReference type="GO" id="GO:0007076">
    <property type="term" value="P:mitotic chromosome condensation"/>
    <property type="evidence" value="ECO:0007669"/>
    <property type="project" value="InterPro"/>
</dbReference>
<dbReference type="GO" id="GO:0010032">
    <property type="term" value="P:meiotic chromosome condensation"/>
    <property type="evidence" value="ECO:0007669"/>
    <property type="project" value="TreeGrafter"/>
</dbReference>
<evidence type="ECO:0000256" key="19">
    <source>
        <dbReference type="ARBA" id="ARBA00022776"/>
    </source>
</evidence>
<evidence type="ECO:0000256" key="17">
    <source>
        <dbReference type="ARBA" id="ARBA00022703"/>
    </source>
</evidence>
<dbReference type="InterPro" id="IPR032682">
    <property type="entry name" value="Cnd1_C"/>
</dbReference>
<dbReference type="GO" id="GO:0016740">
    <property type="term" value="F:transferase activity"/>
    <property type="evidence" value="ECO:0007669"/>
    <property type="project" value="UniProtKB-KW"/>
</dbReference>
<evidence type="ECO:0000256" key="15">
    <source>
        <dbReference type="ARBA" id="ARBA00022618"/>
    </source>
</evidence>
<evidence type="ECO:0000256" key="37">
    <source>
        <dbReference type="ARBA" id="ARBA00080470"/>
    </source>
</evidence>
<organism evidence="42 43">
    <name type="scientific">Microtus ochrogaster</name>
    <name type="common">Prairie vole</name>
    <dbReference type="NCBI Taxonomy" id="79684"/>
    <lineage>
        <taxon>Eukaryota</taxon>
        <taxon>Metazoa</taxon>
        <taxon>Chordata</taxon>
        <taxon>Craniata</taxon>
        <taxon>Vertebrata</taxon>
        <taxon>Euteleostomi</taxon>
        <taxon>Mammalia</taxon>
        <taxon>Eutheria</taxon>
        <taxon>Euarchontoglires</taxon>
        <taxon>Glires</taxon>
        <taxon>Rodentia</taxon>
        <taxon>Myomorpha</taxon>
        <taxon>Muroidea</taxon>
        <taxon>Cricetidae</taxon>
        <taxon>Arvicolinae</taxon>
        <taxon>Microtus</taxon>
    </lineage>
</organism>
<keyword evidence="17" id="KW-0053">Apoptosis</keyword>
<evidence type="ECO:0000256" key="27">
    <source>
        <dbReference type="ARBA" id="ARBA00023242"/>
    </source>
</evidence>
<comment type="similarity">
    <text evidence="7">Belongs to the CND1 (condensin subunit 1) family.</text>
</comment>
<dbReference type="Pfam" id="PF02800">
    <property type="entry name" value="Gp_dh_C"/>
    <property type="match status" value="1"/>
</dbReference>
<keyword evidence="25" id="KW-0324">Glycolysis</keyword>
<dbReference type="InterPro" id="IPR020831">
    <property type="entry name" value="GlycerAld/Erythrose_P_DH"/>
</dbReference>
<dbReference type="SUPFAM" id="SSF48371">
    <property type="entry name" value="ARM repeat"/>
    <property type="match status" value="1"/>
</dbReference>
<evidence type="ECO:0000256" key="18">
    <source>
        <dbReference type="ARBA" id="ARBA00022765"/>
    </source>
</evidence>
<reference evidence="42" key="1">
    <citation type="submission" date="2020-03" db="EMBL/GenBank/DDBJ databases">
        <title>Studies in the Genomics of Life Span.</title>
        <authorList>
            <person name="Glass D."/>
        </authorList>
    </citation>
    <scope>NUCLEOTIDE SEQUENCE</scope>
    <source>
        <strain evidence="42">LTLLF</strain>
        <tissue evidence="42">Muscle</tissue>
    </source>
</reference>
<keyword evidence="23" id="KW-0520">NAD</keyword>
<evidence type="ECO:0000256" key="29">
    <source>
        <dbReference type="ARBA" id="ARBA00031890"/>
    </source>
</evidence>
<dbReference type="GO" id="GO:0045087">
    <property type="term" value="P:innate immune response"/>
    <property type="evidence" value="ECO:0007669"/>
    <property type="project" value="UniProtKB-KW"/>
</dbReference>
<evidence type="ECO:0000256" key="6">
    <source>
        <dbReference type="ARBA" id="ARBA00007406"/>
    </source>
</evidence>
<dbReference type="GO" id="GO:0050661">
    <property type="term" value="F:NADP binding"/>
    <property type="evidence" value="ECO:0007669"/>
    <property type="project" value="InterPro"/>
</dbReference>